<proteinExistence type="predicted"/>
<dbReference type="InterPro" id="IPR017900">
    <property type="entry name" value="4Fe4S_Fe_S_CS"/>
</dbReference>
<dbReference type="AlphaFoldDB" id="A0A1S8T8K5"/>
<dbReference type="Pfam" id="PF10589">
    <property type="entry name" value="NADH_4Fe-4S"/>
    <property type="match status" value="1"/>
</dbReference>
<dbReference type="GO" id="GO:0050583">
    <property type="term" value="F:hydrogen dehydrogenase (NADP+) activity"/>
    <property type="evidence" value="ECO:0007669"/>
    <property type="project" value="UniProtKB-EC"/>
</dbReference>
<dbReference type="Gene3D" id="3.10.20.600">
    <property type="match status" value="1"/>
</dbReference>
<evidence type="ECO:0000259" key="4">
    <source>
        <dbReference type="PROSITE" id="PS51379"/>
    </source>
</evidence>
<dbReference type="GO" id="GO:0046872">
    <property type="term" value="F:metal ion binding"/>
    <property type="evidence" value="ECO:0007669"/>
    <property type="project" value="UniProtKB-KW"/>
</dbReference>
<sequence length="437" mass="48810">MTNEFKPILMRNFDTNNLEAEGLFKAMKLSSQEIIDRIDKIQLKECGVYSESVADKWKKVISGFEDEEKKLITGFNNIDNSYVSICLLENDPANVLGGMAIAGRAVDISKGVLYIPEEKLDLKEVLENKIKEIELYGFEVEFAIGKIDVRQVEDYDLVHHIDTMASIAAYFDIEEEYIPSKIVSVTGAVKKPGIGEILENTNVRAIIEQISEGFEDEIQAIVLGGQNGKCILESEADKTIFEGNGTNELIVLHKKECIVDFAKQGITKMYEGTCGKCTFCREGLYQLKQMISDATEGKSKAEDFELIEELANEVSEETLCSYGQKSTEFVKTSIQLFKANYESHIKRKKCPVDLCGNSQNIAIKGDVCDGCEECMDVCDFDAIEGKSGYIHMIDEFDCTKCGKCIDICPVSAIVKISGNKAIGPDKLTRVGRWKKRR</sequence>
<evidence type="ECO:0000313" key="6">
    <source>
        <dbReference type="Proteomes" id="UP000190890"/>
    </source>
</evidence>
<dbReference type="Gene3D" id="1.20.1440.230">
    <property type="entry name" value="NADH-ubiquinone oxidoreductase 51kDa subunit, iron-sulphur binding domain"/>
    <property type="match status" value="1"/>
</dbReference>
<dbReference type="OrthoDB" id="9761899at2"/>
<keyword evidence="3" id="KW-0411">Iron-sulfur</keyword>
<dbReference type="SUPFAM" id="SSF54862">
    <property type="entry name" value="4Fe-4S ferredoxins"/>
    <property type="match status" value="1"/>
</dbReference>
<dbReference type="STRING" id="29367.CLPUN_41440"/>
<dbReference type="RefSeq" id="WP_077849104.1">
    <property type="nucleotide sequence ID" value="NZ_LZZM01000204.1"/>
</dbReference>
<evidence type="ECO:0000256" key="3">
    <source>
        <dbReference type="ARBA" id="ARBA00023014"/>
    </source>
</evidence>
<dbReference type="EMBL" id="LZZM01000204">
    <property type="protein sequence ID" value="OOM74083.1"/>
    <property type="molecule type" value="Genomic_DNA"/>
</dbReference>
<dbReference type="SUPFAM" id="SSF142019">
    <property type="entry name" value="Nqo1 FMN-binding domain-like"/>
    <property type="match status" value="1"/>
</dbReference>
<evidence type="ECO:0000256" key="2">
    <source>
        <dbReference type="ARBA" id="ARBA00023004"/>
    </source>
</evidence>
<dbReference type="Gene3D" id="3.40.50.11540">
    <property type="entry name" value="NADH-ubiquinone oxidoreductase 51kDa subunit"/>
    <property type="match status" value="1"/>
</dbReference>
<dbReference type="SMART" id="SM00928">
    <property type="entry name" value="NADH_4Fe-4S"/>
    <property type="match status" value="1"/>
</dbReference>
<feature type="domain" description="4Fe-4S ferredoxin-type" evidence="4">
    <location>
        <begin position="359"/>
        <end position="388"/>
    </location>
</feature>
<dbReference type="InterPro" id="IPR017896">
    <property type="entry name" value="4Fe4S_Fe-S-bd"/>
</dbReference>
<keyword evidence="2" id="KW-0408">Iron</keyword>
<dbReference type="Pfam" id="PF13187">
    <property type="entry name" value="Fer4_9"/>
    <property type="match status" value="1"/>
</dbReference>
<comment type="caution">
    <text evidence="5">The sequence shown here is derived from an EMBL/GenBank/DDBJ whole genome shotgun (WGS) entry which is preliminary data.</text>
</comment>
<evidence type="ECO:0000313" key="5">
    <source>
        <dbReference type="EMBL" id="OOM74083.1"/>
    </source>
</evidence>
<protein>
    <submittedName>
        <fullName evidence="5">NADP-reducing hydrogenase subunit HndC</fullName>
        <ecNumber evidence="5">1.12.1.3</ecNumber>
    </submittedName>
</protein>
<evidence type="ECO:0000256" key="1">
    <source>
        <dbReference type="ARBA" id="ARBA00022723"/>
    </source>
</evidence>
<dbReference type="PANTHER" id="PTHR43578">
    <property type="entry name" value="NADH-QUINONE OXIDOREDUCTASE SUBUNIT F"/>
    <property type="match status" value="1"/>
</dbReference>
<keyword evidence="5" id="KW-0560">Oxidoreductase</keyword>
<dbReference type="PANTHER" id="PTHR43578:SF3">
    <property type="entry name" value="NADH-QUINONE OXIDOREDUCTASE SUBUNIT F"/>
    <property type="match status" value="1"/>
</dbReference>
<dbReference type="SUPFAM" id="SSF142984">
    <property type="entry name" value="Nqo1 middle domain-like"/>
    <property type="match status" value="1"/>
</dbReference>
<dbReference type="PROSITE" id="PS00198">
    <property type="entry name" value="4FE4S_FER_1"/>
    <property type="match status" value="1"/>
</dbReference>
<dbReference type="InterPro" id="IPR037207">
    <property type="entry name" value="Nuop51_4Fe4S-bd_sf"/>
</dbReference>
<organism evidence="5 6">
    <name type="scientific">Clostridium puniceum</name>
    <dbReference type="NCBI Taxonomy" id="29367"/>
    <lineage>
        <taxon>Bacteria</taxon>
        <taxon>Bacillati</taxon>
        <taxon>Bacillota</taxon>
        <taxon>Clostridia</taxon>
        <taxon>Eubacteriales</taxon>
        <taxon>Clostridiaceae</taxon>
        <taxon>Clostridium</taxon>
    </lineage>
</organism>
<dbReference type="EC" id="1.12.1.3" evidence="5"/>
<accession>A0A1S8T8K5</accession>
<dbReference type="Proteomes" id="UP000190890">
    <property type="component" value="Unassembled WGS sequence"/>
</dbReference>
<dbReference type="InterPro" id="IPR037225">
    <property type="entry name" value="Nuo51_FMN-bd_sf"/>
</dbReference>
<name>A0A1S8T8K5_9CLOT</name>
<reference evidence="5 6" key="1">
    <citation type="submission" date="2016-05" db="EMBL/GenBank/DDBJ databases">
        <title>Microbial solvent formation.</title>
        <authorList>
            <person name="Poehlein A."/>
            <person name="Montoya Solano J.D."/>
            <person name="Flitsch S."/>
            <person name="Krabben P."/>
            <person name="Duerre P."/>
            <person name="Daniel R."/>
        </authorList>
    </citation>
    <scope>NUCLEOTIDE SEQUENCE [LARGE SCALE GENOMIC DNA]</scope>
    <source>
        <strain evidence="5 6">DSM 2619</strain>
    </source>
</reference>
<keyword evidence="6" id="KW-1185">Reference proteome</keyword>
<dbReference type="SUPFAM" id="SSF140490">
    <property type="entry name" value="Nqo1C-terminal domain-like"/>
    <property type="match status" value="1"/>
</dbReference>
<keyword evidence="1" id="KW-0479">Metal-binding</keyword>
<feature type="domain" description="4Fe-4S ferredoxin-type" evidence="4">
    <location>
        <begin position="389"/>
        <end position="419"/>
    </location>
</feature>
<dbReference type="PROSITE" id="PS51379">
    <property type="entry name" value="4FE4S_FER_2"/>
    <property type="match status" value="2"/>
</dbReference>
<dbReference type="Gene3D" id="3.30.70.20">
    <property type="match status" value="1"/>
</dbReference>
<dbReference type="InterPro" id="IPR019575">
    <property type="entry name" value="Nuop51_4Fe4S-bd"/>
</dbReference>
<gene>
    <name evidence="5" type="primary">hndC_2</name>
    <name evidence="5" type="ORF">CLPUN_41440</name>
</gene>
<dbReference type="GO" id="GO:0051539">
    <property type="term" value="F:4 iron, 4 sulfur cluster binding"/>
    <property type="evidence" value="ECO:0007669"/>
    <property type="project" value="InterPro"/>
</dbReference>